<dbReference type="GO" id="GO:0015934">
    <property type="term" value="C:large ribosomal subunit"/>
    <property type="evidence" value="ECO:0007669"/>
    <property type="project" value="InterPro"/>
</dbReference>
<dbReference type="PROSITE" id="PS01199">
    <property type="entry name" value="RIBOSOMAL_L1"/>
    <property type="match status" value="1"/>
</dbReference>
<dbReference type="PANTHER" id="PTHR36427">
    <property type="entry name" value="54S RIBOSOMAL PROTEIN L1, MITOCHONDRIAL"/>
    <property type="match status" value="1"/>
</dbReference>
<keyword evidence="2" id="KW-0699">rRNA-binding</keyword>
<evidence type="ECO:0000256" key="6">
    <source>
        <dbReference type="RuleBase" id="RU000659"/>
    </source>
</evidence>
<name>A0A7S3U945_9CHLO</name>
<evidence type="ECO:0000256" key="1">
    <source>
        <dbReference type="ARBA" id="ARBA00010531"/>
    </source>
</evidence>
<dbReference type="Gene3D" id="3.30.190.20">
    <property type="match status" value="1"/>
</dbReference>
<keyword evidence="4 6" id="KW-0689">Ribosomal protein</keyword>
<dbReference type="HAMAP" id="MF_01318_B">
    <property type="entry name" value="Ribosomal_uL1_B"/>
    <property type="match status" value="1"/>
</dbReference>
<dbReference type="AlphaFoldDB" id="A0A7S3U945"/>
<evidence type="ECO:0000256" key="3">
    <source>
        <dbReference type="ARBA" id="ARBA00022884"/>
    </source>
</evidence>
<reference evidence="7" key="1">
    <citation type="submission" date="2021-01" db="EMBL/GenBank/DDBJ databases">
        <authorList>
            <person name="Corre E."/>
            <person name="Pelletier E."/>
            <person name="Niang G."/>
            <person name="Scheremetjew M."/>
            <person name="Finn R."/>
            <person name="Kale V."/>
            <person name="Holt S."/>
            <person name="Cochrane G."/>
            <person name="Meng A."/>
            <person name="Brown T."/>
            <person name="Cohen L."/>
        </authorList>
    </citation>
    <scope>NUCLEOTIDE SEQUENCE</scope>
    <source>
        <strain evidence="7">CCMP1897</strain>
    </source>
</reference>
<proteinExistence type="inferred from homology"/>
<evidence type="ECO:0000256" key="4">
    <source>
        <dbReference type="ARBA" id="ARBA00022980"/>
    </source>
</evidence>
<dbReference type="GO" id="GO:0019843">
    <property type="term" value="F:rRNA binding"/>
    <property type="evidence" value="ECO:0007669"/>
    <property type="project" value="UniProtKB-KW"/>
</dbReference>
<dbReference type="PANTHER" id="PTHR36427:SF4">
    <property type="entry name" value="RIBOSOMAL PROTEIN L1P_L10E FAMILY"/>
    <property type="match status" value="1"/>
</dbReference>
<dbReference type="Gene3D" id="3.40.50.790">
    <property type="match status" value="1"/>
</dbReference>
<organism evidence="7">
    <name type="scientific">Picocystis salinarum</name>
    <dbReference type="NCBI Taxonomy" id="88271"/>
    <lineage>
        <taxon>Eukaryota</taxon>
        <taxon>Viridiplantae</taxon>
        <taxon>Chlorophyta</taxon>
        <taxon>Picocystophyceae</taxon>
        <taxon>Picocystales</taxon>
        <taxon>Picocystaceae</taxon>
        <taxon>Picocystis</taxon>
    </lineage>
</organism>
<evidence type="ECO:0000313" key="7">
    <source>
        <dbReference type="EMBL" id="CAE0606920.1"/>
    </source>
</evidence>
<dbReference type="InterPro" id="IPR023673">
    <property type="entry name" value="Ribosomal_uL1_CS"/>
</dbReference>
<evidence type="ECO:0000256" key="5">
    <source>
        <dbReference type="ARBA" id="ARBA00023274"/>
    </source>
</evidence>
<keyword evidence="5 6" id="KW-0687">Ribonucleoprotein</keyword>
<dbReference type="EMBL" id="HBIS01000849">
    <property type="protein sequence ID" value="CAE0606920.1"/>
    <property type="molecule type" value="Transcribed_RNA"/>
</dbReference>
<dbReference type="FunFam" id="3.40.50.790:FF:000001">
    <property type="entry name" value="50S ribosomal protein L1"/>
    <property type="match status" value="1"/>
</dbReference>
<dbReference type="InterPro" id="IPR028364">
    <property type="entry name" value="Ribosomal_uL1/biogenesis"/>
</dbReference>
<dbReference type="Pfam" id="PF00687">
    <property type="entry name" value="Ribosomal_L1"/>
    <property type="match status" value="1"/>
</dbReference>
<dbReference type="GO" id="GO:0003735">
    <property type="term" value="F:structural constituent of ribosome"/>
    <property type="evidence" value="ECO:0007669"/>
    <property type="project" value="InterPro"/>
</dbReference>
<dbReference type="InterPro" id="IPR005878">
    <property type="entry name" value="Ribosom_uL1_bac-type"/>
</dbReference>
<dbReference type="SUPFAM" id="SSF56808">
    <property type="entry name" value="Ribosomal protein L1"/>
    <property type="match status" value="1"/>
</dbReference>
<evidence type="ECO:0000256" key="2">
    <source>
        <dbReference type="ARBA" id="ARBA00022730"/>
    </source>
</evidence>
<dbReference type="InterPro" id="IPR023674">
    <property type="entry name" value="Ribosomal_uL1-like"/>
</dbReference>
<protein>
    <recommendedName>
        <fullName evidence="6">Ribosomal protein</fullName>
    </recommendedName>
</protein>
<dbReference type="CDD" id="cd00403">
    <property type="entry name" value="Ribosomal_L1"/>
    <property type="match status" value="1"/>
</dbReference>
<sequence>MMLFSRTNGRSWRGLRQVLRGSATQEGQVEVLGREEEVLPLPKILEEGKKPRRRLREPMQLSQAIREVRTRAKAKFDETFDVVVKLGIDPKRGDQMVRGMAALPHGTGKQVRVALFTMGTTSENVAADVIGGEELIERIRNGKSPDFDKCVATPDMMPKLAKIAKILGPKGLMPNPKLGTVTQDVEGAIDSLKRGKIEFRNDRGGLIHVGVGKLSFSDAQIQENVHALVDALLAARPKGIKGGGANRYLTAAYVSSTMGSAIPVTVPSLVQQRK</sequence>
<gene>
    <name evidence="7" type="ORF">PSAL00342_LOCUS736</name>
</gene>
<keyword evidence="3" id="KW-0694">RNA-binding</keyword>
<accession>A0A7S3U945</accession>
<dbReference type="GO" id="GO:0006412">
    <property type="term" value="P:translation"/>
    <property type="evidence" value="ECO:0007669"/>
    <property type="project" value="InterPro"/>
</dbReference>
<dbReference type="InterPro" id="IPR016095">
    <property type="entry name" value="Ribosomal_uL1_3-a/b-sand"/>
</dbReference>
<comment type="similarity">
    <text evidence="1 6">Belongs to the universal ribosomal protein uL1 family.</text>
</comment>
<dbReference type="NCBIfam" id="TIGR01169">
    <property type="entry name" value="rplA_bact"/>
    <property type="match status" value="1"/>
</dbReference>